<dbReference type="Proteomes" id="UP000541185">
    <property type="component" value="Unassembled WGS sequence"/>
</dbReference>
<dbReference type="Gene3D" id="1.10.150.240">
    <property type="entry name" value="Putative phosphatase, domain 2"/>
    <property type="match status" value="1"/>
</dbReference>
<reference evidence="8 9" key="1">
    <citation type="submission" date="2020-04" db="EMBL/GenBank/DDBJ databases">
        <title>Ramlibacter sp. G-1-2-2 isolated from soil.</title>
        <authorList>
            <person name="Dahal R.H."/>
        </authorList>
    </citation>
    <scope>NUCLEOTIDE SEQUENCE [LARGE SCALE GENOMIC DNA]</scope>
    <source>
        <strain evidence="8 9">G-1-2-2</strain>
    </source>
</reference>
<evidence type="ECO:0000313" key="8">
    <source>
        <dbReference type="EMBL" id="NML44391.1"/>
    </source>
</evidence>
<dbReference type="SUPFAM" id="SSF56784">
    <property type="entry name" value="HAD-like"/>
    <property type="match status" value="1"/>
</dbReference>
<keyword evidence="6" id="KW-0113">Calvin cycle</keyword>
<evidence type="ECO:0000256" key="7">
    <source>
        <dbReference type="ARBA" id="ARBA00059247"/>
    </source>
</evidence>
<comment type="caution">
    <text evidence="8">The sequence shown here is derived from an EMBL/GenBank/DDBJ whole genome shotgun (WGS) entry which is preliminary data.</text>
</comment>
<dbReference type="SFLD" id="SFLDG01135">
    <property type="entry name" value="C1.5.6:_HAD__Beta-PGM__Phospha"/>
    <property type="match status" value="1"/>
</dbReference>
<organism evidence="8 9">
    <name type="scientific">Ramlibacter agri</name>
    <dbReference type="NCBI Taxonomy" id="2728837"/>
    <lineage>
        <taxon>Bacteria</taxon>
        <taxon>Pseudomonadati</taxon>
        <taxon>Pseudomonadota</taxon>
        <taxon>Betaproteobacteria</taxon>
        <taxon>Burkholderiales</taxon>
        <taxon>Comamonadaceae</taxon>
        <taxon>Ramlibacter</taxon>
    </lineage>
</organism>
<dbReference type="NCBIfam" id="TIGR01549">
    <property type="entry name" value="HAD-SF-IA-v1"/>
    <property type="match status" value="1"/>
</dbReference>
<dbReference type="PANTHER" id="PTHR43434:SF1">
    <property type="entry name" value="PHOSPHOGLYCOLATE PHOSPHATASE"/>
    <property type="match status" value="1"/>
</dbReference>
<dbReference type="GO" id="GO:0005829">
    <property type="term" value="C:cytosol"/>
    <property type="evidence" value="ECO:0007669"/>
    <property type="project" value="TreeGrafter"/>
</dbReference>
<evidence type="ECO:0000256" key="3">
    <source>
        <dbReference type="ARBA" id="ARBA00006171"/>
    </source>
</evidence>
<accession>A0A848H4C3</accession>
<keyword evidence="9" id="KW-1185">Reference proteome</keyword>
<dbReference type="SFLD" id="SFLDG01129">
    <property type="entry name" value="C1.5:_HAD__Beta-PGM__Phosphata"/>
    <property type="match status" value="1"/>
</dbReference>
<evidence type="ECO:0000313" key="9">
    <source>
        <dbReference type="Proteomes" id="UP000541185"/>
    </source>
</evidence>
<name>A0A848H4C3_9BURK</name>
<dbReference type="FunFam" id="3.40.50.1000:FF:000022">
    <property type="entry name" value="Phosphoglycolate phosphatase"/>
    <property type="match status" value="1"/>
</dbReference>
<dbReference type="NCBIfam" id="TIGR01509">
    <property type="entry name" value="HAD-SF-IA-v3"/>
    <property type="match status" value="1"/>
</dbReference>
<dbReference type="InterPro" id="IPR023198">
    <property type="entry name" value="PGP-like_dom2"/>
</dbReference>
<sequence>MNIALVLFDLDGTLVETAPEIRDALNDTLREMGLPPAPLAKVEAWIGHGTGTLLLRALSDATGLEPEVLRASALWHTAEPLFALRYARHCGTGSRLYPGARELLRALAARGVRRALVTNKEQRFALPLLRQHDLQPLLDRVVCGDTLPRRKPDPAGVFDCLRWSGVAANEAVFVGDSAIDVETARNAGVRAWALAHGYNGGRPIASARPDRVLLRLEDVLG</sequence>
<dbReference type="AlphaFoldDB" id="A0A848H4C3"/>
<keyword evidence="8" id="KW-0378">Hydrolase</keyword>
<dbReference type="GO" id="GO:0008967">
    <property type="term" value="F:phosphoglycolate phosphatase activity"/>
    <property type="evidence" value="ECO:0007669"/>
    <property type="project" value="UniProtKB-EC"/>
</dbReference>
<dbReference type="RefSeq" id="WP_169418522.1">
    <property type="nucleotide sequence ID" value="NZ_JABBFX010000001.1"/>
</dbReference>
<dbReference type="InterPro" id="IPR023214">
    <property type="entry name" value="HAD_sf"/>
</dbReference>
<comment type="catalytic activity">
    <reaction evidence="1">
        <text>2-phosphoglycolate + H2O = glycolate + phosphate</text>
        <dbReference type="Rhea" id="RHEA:14369"/>
        <dbReference type="ChEBI" id="CHEBI:15377"/>
        <dbReference type="ChEBI" id="CHEBI:29805"/>
        <dbReference type="ChEBI" id="CHEBI:43474"/>
        <dbReference type="ChEBI" id="CHEBI:58033"/>
        <dbReference type="EC" id="3.1.3.18"/>
    </reaction>
</comment>
<protein>
    <recommendedName>
        <fullName evidence="5">phosphoglycolate phosphatase</fullName>
        <ecNumber evidence="5">3.1.3.18</ecNumber>
    </recommendedName>
</protein>
<dbReference type="Pfam" id="PF13419">
    <property type="entry name" value="HAD_2"/>
    <property type="match status" value="1"/>
</dbReference>
<dbReference type="EMBL" id="JABBFX010000001">
    <property type="protein sequence ID" value="NML44391.1"/>
    <property type="molecule type" value="Genomic_DNA"/>
</dbReference>
<evidence type="ECO:0000256" key="5">
    <source>
        <dbReference type="ARBA" id="ARBA00013078"/>
    </source>
</evidence>
<dbReference type="Gene3D" id="3.40.50.1000">
    <property type="entry name" value="HAD superfamily/HAD-like"/>
    <property type="match status" value="1"/>
</dbReference>
<evidence type="ECO:0000256" key="1">
    <source>
        <dbReference type="ARBA" id="ARBA00000830"/>
    </source>
</evidence>
<proteinExistence type="inferred from homology"/>
<dbReference type="GO" id="GO:0006281">
    <property type="term" value="P:DNA repair"/>
    <property type="evidence" value="ECO:0007669"/>
    <property type="project" value="TreeGrafter"/>
</dbReference>
<dbReference type="InterPro" id="IPR041492">
    <property type="entry name" value="HAD_2"/>
</dbReference>
<comment type="pathway">
    <text evidence="2">Organic acid metabolism; glycolate biosynthesis; glycolate from 2-phosphoglycolate: step 1/1.</text>
</comment>
<evidence type="ECO:0000256" key="4">
    <source>
        <dbReference type="ARBA" id="ARBA00011233"/>
    </source>
</evidence>
<dbReference type="PRINTS" id="PR00413">
    <property type="entry name" value="HADHALOGNASE"/>
</dbReference>
<evidence type="ECO:0000256" key="2">
    <source>
        <dbReference type="ARBA" id="ARBA00004818"/>
    </source>
</evidence>
<dbReference type="InterPro" id="IPR050155">
    <property type="entry name" value="HAD-like_hydrolase_sf"/>
</dbReference>
<comment type="function">
    <text evidence="7">Specifically catalyzes the dephosphorylation of 2-phosphoglycolate. Is involved in the dissimilation of the intracellular 2-phosphoglycolate formed during the DNA repair of 3'-phosphoglycolate ends, a major class of DNA lesions induced by oxidative stress.</text>
</comment>
<evidence type="ECO:0000256" key="6">
    <source>
        <dbReference type="ARBA" id="ARBA00022567"/>
    </source>
</evidence>
<comment type="subunit">
    <text evidence="4">Homotrimer.</text>
</comment>
<dbReference type="InterPro" id="IPR006439">
    <property type="entry name" value="HAD-SF_hydro_IA"/>
</dbReference>
<dbReference type="PANTHER" id="PTHR43434">
    <property type="entry name" value="PHOSPHOGLYCOLATE PHOSPHATASE"/>
    <property type="match status" value="1"/>
</dbReference>
<gene>
    <name evidence="8" type="ORF">HHL11_11555</name>
</gene>
<dbReference type="EC" id="3.1.3.18" evidence="5"/>
<dbReference type="SFLD" id="SFLDS00003">
    <property type="entry name" value="Haloacid_Dehalogenase"/>
    <property type="match status" value="1"/>
</dbReference>
<comment type="similarity">
    <text evidence="3">Belongs to the HAD-like hydrolase superfamily. CbbY/CbbZ/Gph/YieH family.</text>
</comment>
<dbReference type="GO" id="GO:0019253">
    <property type="term" value="P:reductive pentose-phosphate cycle"/>
    <property type="evidence" value="ECO:0007669"/>
    <property type="project" value="UniProtKB-KW"/>
</dbReference>
<dbReference type="InterPro" id="IPR036412">
    <property type="entry name" value="HAD-like_sf"/>
</dbReference>